<keyword evidence="3" id="KW-1185">Reference proteome</keyword>
<reference evidence="3" key="1">
    <citation type="journal article" date="2014" name="Proc. Natl. Acad. Sci. U.S.A.">
        <title>Extensive sampling of basidiomycete genomes demonstrates inadequacy of the white-rot/brown-rot paradigm for wood decay fungi.</title>
        <authorList>
            <person name="Riley R."/>
            <person name="Salamov A.A."/>
            <person name="Brown D.W."/>
            <person name="Nagy L.G."/>
            <person name="Floudas D."/>
            <person name="Held B.W."/>
            <person name="Levasseur A."/>
            <person name="Lombard V."/>
            <person name="Morin E."/>
            <person name="Otillar R."/>
            <person name="Lindquist E.A."/>
            <person name="Sun H."/>
            <person name="LaButti K.M."/>
            <person name="Schmutz J."/>
            <person name="Jabbour D."/>
            <person name="Luo H."/>
            <person name="Baker S.E."/>
            <person name="Pisabarro A.G."/>
            <person name="Walton J.D."/>
            <person name="Blanchette R.A."/>
            <person name="Henrissat B."/>
            <person name="Martin F."/>
            <person name="Cullen D."/>
            <person name="Hibbett D.S."/>
            <person name="Grigoriev I.V."/>
        </authorList>
    </citation>
    <scope>NUCLEOTIDE SEQUENCE [LARGE SCALE GENOMIC DNA]</scope>
    <source>
        <strain evidence="3">MUCL 33604</strain>
    </source>
</reference>
<dbReference type="InParanoid" id="A0A067PCN6"/>
<dbReference type="SUPFAM" id="SSF56112">
    <property type="entry name" value="Protein kinase-like (PK-like)"/>
    <property type="match status" value="1"/>
</dbReference>
<evidence type="ECO:0000313" key="3">
    <source>
        <dbReference type="Proteomes" id="UP000027265"/>
    </source>
</evidence>
<dbReference type="Gene3D" id="1.10.510.10">
    <property type="entry name" value="Transferase(Phosphotransferase) domain 1"/>
    <property type="match status" value="1"/>
</dbReference>
<accession>A0A067PCN6</accession>
<dbReference type="OrthoDB" id="4062651at2759"/>
<dbReference type="GO" id="GO:0005524">
    <property type="term" value="F:ATP binding"/>
    <property type="evidence" value="ECO:0007669"/>
    <property type="project" value="InterPro"/>
</dbReference>
<dbReference type="InterPro" id="IPR051681">
    <property type="entry name" value="Ser/Thr_Kinases-Pseudokinases"/>
</dbReference>
<dbReference type="InterPro" id="IPR008266">
    <property type="entry name" value="Tyr_kinase_AS"/>
</dbReference>
<dbReference type="Proteomes" id="UP000027265">
    <property type="component" value="Unassembled WGS sequence"/>
</dbReference>
<dbReference type="Pfam" id="PF07714">
    <property type="entry name" value="PK_Tyr_Ser-Thr"/>
    <property type="match status" value="1"/>
</dbReference>
<dbReference type="GO" id="GO:0004674">
    <property type="term" value="F:protein serine/threonine kinase activity"/>
    <property type="evidence" value="ECO:0007669"/>
    <property type="project" value="TreeGrafter"/>
</dbReference>
<organism evidence="2 3">
    <name type="scientific">Jaapia argillacea MUCL 33604</name>
    <dbReference type="NCBI Taxonomy" id="933084"/>
    <lineage>
        <taxon>Eukaryota</taxon>
        <taxon>Fungi</taxon>
        <taxon>Dikarya</taxon>
        <taxon>Basidiomycota</taxon>
        <taxon>Agaricomycotina</taxon>
        <taxon>Agaricomycetes</taxon>
        <taxon>Agaricomycetidae</taxon>
        <taxon>Jaapiales</taxon>
        <taxon>Jaapiaceae</taxon>
        <taxon>Jaapia</taxon>
    </lineage>
</organism>
<proteinExistence type="predicted"/>
<gene>
    <name evidence="2" type="ORF">JAAARDRAFT_199049</name>
</gene>
<dbReference type="AlphaFoldDB" id="A0A067PCN6"/>
<dbReference type="PROSITE" id="PS00109">
    <property type="entry name" value="PROTEIN_KINASE_TYR"/>
    <property type="match status" value="1"/>
</dbReference>
<evidence type="ECO:0000313" key="2">
    <source>
        <dbReference type="EMBL" id="KDQ51595.1"/>
    </source>
</evidence>
<dbReference type="PROSITE" id="PS50011">
    <property type="entry name" value="PROTEIN_KINASE_DOM"/>
    <property type="match status" value="1"/>
</dbReference>
<dbReference type="HOGENOM" id="CLU_000288_7_18_1"/>
<dbReference type="STRING" id="933084.A0A067PCN6"/>
<dbReference type="InterPro" id="IPR001245">
    <property type="entry name" value="Ser-Thr/Tyr_kinase_cat_dom"/>
</dbReference>
<protein>
    <recommendedName>
        <fullName evidence="1">Protein kinase domain-containing protein</fullName>
    </recommendedName>
</protein>
<dbReference type="EMBL" id="KL197747">
    <property type="protein sequence ID" value="KDQ51595.1"/>
    <property type="molecule type" value="Genomic_DNA"/>
</dbReference>
<dbReference type="PANTHER" id="PTHR44329">
    <property type="entry name" value="SERINE/THREONINE-PROTEIN KINASE TNNI3K-RELATED"/>
    <property type="match status" value="1"/>
</dbReference>
<dbReference type="InterPro" id="IPR011009">
    <property type="entry name" value="Kinase-like_dom_sf"/>
</dbReference>
<feature type="domain" description="Protein kinase" evidence="1">
    <location>
        <begin position="206"/>
        <end position="504"/>
    </location>
</feature>
<sequence length="504" mass="56776">MSNDLPTDLPTLTSAFLASGLAGSDLQSSVSEWTPTLSDSVESWSSKSLLLYQDNLDHLSLPEQDEIKRNSTSLKQDTLPSAADPQFGQDVVRLDGFGYDQRDRLSTTEIHTLIVLWLQSILVSKEAQEHICQLRGDAAKAYLDALQKFLDWMRDPRRIVAILPTSSDQELRDMRRRGIRLLISLSKASEELPPSLFIPKPEVDRRPGRDADGVGGYADIFKGSYLGRLTAFKRLRVFVENQNADPDRKRKMQTMLFQEALVCRQICHPSILPFHGVWREKEGKLPYLLAPWMAHGNAHKFSQAERRGHVIDRLVSGAVSLPSHAYTRHLEQQLIGVVEGLAYLHQEGIIHGDLTGKNILVEESDGAYRAQLCDFGLAILFTSPSSQLYYQSNSSGGGERGTIRWMAPETLFPQYSKPSFETDMYQFACVALELYSGQDPFSEYRHDVEVLHAVTAGTRPRHPGAGKYGRTLPRTPLWDVMEQCWKQTPLDRPTATVVLRKLQN</sequence>
<name>A0A067PCN6_9AGAM</name>
<evidence type="ECO:0000259" key="1">
    <source>
        <dbReference type="PROSITE" id="PS50011"/>
    </source>
</evidence>
<dbReference type="InterPro" id="IPR000719">
    <property type="entry name" value="Prot_kinase_dom"/>
</dbReference>